<dbReference type="RefSeq" id="XP_015517789.1">
    <property type="nucleotide sequence ID" value="XM_015662303.1"/>
</dbReference>
<dbReference type="InterPro" id="IPR000719">
    <property type="entry name" value="Prot_kinase_dom"/>
</dbReference>
<dbReference type="InterPro" id="IPR011009">
    <property type="entry name" value="Kinase-like_dom_sf"/>
</dbReference>
<dbReference type="Pfam" id="PF19431">
    <property type="entry name" value="MEKK4_N"/>
    <property type="match status" value="2"/>
</dbReference>
<evidence type="ECO:0000256" key="18">
    <source>
        <dbReference type="ARBA" id="ARBA00083883"/>
    </source>
</evidence>
<evidence type="ECO:0000259" key="21">
    <source>
        <dbReference type="PROSITE" id="PS50011"/>
    </source>
</evidence>
<dbReference type="SMART" id="SM00220">
    <property type="entry name" value="S_TKc"/>
    <property type="match status" value="1"/>
</dbReference>
<keyword evidence="7" id="KW-0597">Phosphoprotein</keyword>
<name>A0A6J0BTQ6_NEOLC</name>
<dbReference type="OrthoDB" id="1043025at2759"/>
<comment type="cofactor">
    <cofactor evidence="1">
        <name>Mg(2+)</name>
        <dbReference type="ChEBI" id="CHEBI:18420"/>
    </cofactor>
</comment>
<dbReference type="InterPro" id="IPR050538">
    <property type="entry name" value="MAP_kinase_kinase_kinase"/>
</dbReference>
<evidence type="ECO:0000256" key="13">
    <source>
        <dbReference type="ARBA" id="ARBA00022842"/>
    </source>
</evidence>
<keyword evidence="10 19" id="KW-0547">Nucleotide-binding</keyword>
<evidence type="ECO:0000256" key="2">
    <source>
        <dbReference type="ARBA" id="ARBA00004556"/>
    </source>
</evidence>
<dbReference type="Gene3D" id="1.10.510.10">
    <property type="entry name" value="Transferase(Phosphotransferase) domain 1"/>
    <property type="match status" value="1"/>
</dbReference>
<evidence type="ECO:0000256" key="5">
    <source>
        <dbReference type="ARBA" id="ARBA00022490"/>
    </source>
</evidence>
<dbReference type="KEGG" id="nlo:107222795"/>
<dbReference type="Pfam" id="PF00069">
    <property type="entry name" value="Pkinase"/>
    <property type="match status" value="1"/>
</dbReference>
<comment type="catalytic activity">
    <reaction evidence="14">
        <text>L-threonyl-[protein] + ATP = O-phospho-L-threonyl-[protein] + ADP + H(+)</text>
        <dbReference type="Rhea" id="RHEA:46608"/>
        <dbReference type="Rhea" id="RHEA-COMP:11060"/>
        <dbReference type="Rhea" id="RHEA-COMP:11605"/>
        <dbReference type="ChEBI" id="CHEBI:15378"/>
        <dbReference type="ChEBI" id="CHEBI:30013"/>
        <dbReference type="ChEBI" id="CHEBI:30616"/>
        <dbReference type="ChEBI" id="CHEBI:61977"/>
        <dbReference type="ChEBI" id="CHEBI:456216"/>
        <dbReference type="EC" id="2.7.11.25"/>
    </reaction>
</comment>
<dbReference type="EC" id="2.7.11.25" evidence="4"/>
<dbReference type="RefSeq" id="XP_046590841.1">
    <property type="nucleotide sequence ID" value="XM_046734885.1"/>
</dbReference>
<keyword evidence="11 23" id="KW-0418">Kinase</keyword>
<feature type="region of interest" description="Disordered" evidence="20">
    <location>
        <begin position="45"/>
        <end position="93"/>
    </location>
</feature>
<dbReference type="GO" id="GO:0005524">
    <property type="term" value="F:ATP binding"/>
    <property type="evidence" value="ECO:0007669"/>
    <property type="project" value="UniProtKB-UniRule"/>
</dbReference>
<dbReference type="GeneID" id="107222795"/>
<evidence type="ECO:0000313" key="23">
    <source>
        <dbReference type="RefSeq" id="XP_015517789.1"/>
    </source>
</evidence>
<dbReference type="GO" id="GO:0046872">
    <property type="term" value="F:metal ion binding"/>
    <property type="evidence" value="ECO:0007669"/>
    <property type="project" value="UniProtKB-KW"/>
</dbReference>
<evidence type="ECO:0000256" key="14">
    <source>
        <dbReference type="ARBA" id="ARBA00047559"/>
    </source>
</evidence>
<feature type="compositionally biased region" description="Low complexity" evidence="20">
    <location>
        <begin position="456"/>
        <end position="475"/>
    </location>
</feature>
<dbReference type="CTD" id="42253"/>
<comment type="function">
    <text evidence="16">Component of a protein kinase signal transduction cascade. Activates the CSBP2, P38 and JNK MAPK pathways, but not the ERK pathway. Specifically phosphorylates and activates MAP2K4 and MAP2K6.</text>
</comment>
<protein>
    <recommendedName>
        <fullName evidence="17">Mitogen-activated protein kinase kinase kinase 4</fullName>
        <ecNumber evidence="4">2.7.11.25</ecNumber>
    </recommendedName>
    <alternativeName>
        <fullName evidence="18">MAPK/ERK kinase kinase 4</fullName>
    </alternativeName>
</protein>
<gene>
    <name evidence="23 24 25" type="primary">LOC107222795</name>
</gene>
<evidence type="ECO:0000256" key="11">
    <source>
        <dbReference type="ARBA" id="ARBA00022777"/>
    </source>
</evidence>
<evidence type="ECO:0000313" key="25">
    <source>
        <dbReference type="RefSeq" id="XP_046590842.1"/>
    </source>
</evidence>
<evidence type="ECO:0000256" key="3">
    <source>
        <dbReference type="ARBA" id="ARBA00006529"/>
    </source>
</evidence>
<dbReference type="PROSITE" id="PS00108">
    <property type="entry name" value="PROTEIN_KINASE_ST"/>
    <property type="match status" value="1"/>
</dbReference>
<dbReference type="PROSITE" id="PS50011">
    <property type="entry name" value="PROTEIN_KINASE_DOM"/>
    <property type="match status" value="1"/>
</dbReference>
<evidence type="ECO:0000256" key="17">
    <source>
        <dbReference type="ARBA" id="ARBA00069057"/>
    </source>
</evidence>
<evidence type="ECO:0000256" key="4">
    <source>
        <dbReference type="ARBA" id="ARBA00012406"/>
    </source>
</evidence>
<dbReference type="PANTHER" id="PTHR48016">
    <property type="entry name" value="MAP KINASE KINASE KINASE SSK2-RELATED-RELATED"/>
    <property type="match status" value="1"/>
</dbReference>
<evidence type="ECO:0000256" key="20">
    <source>
        <dbReference type="SAM" id="MobiDB-lite"/>
    </source>
</evidence>
<evidence type="ECO:0000313" key="24">
    <source>
        <dbReference type="RefSeq" id="XP_046590841.1"/>
    </source>
</evidence>
<sequence>MSFEEGLMMCFDGTTGAESLDWDDSDDSKKKDISPDAAFEDALNDMTDLYGQTPPRTRFNRRQKEKKQKDIQSELKSISKSVHSKPQISRRNTFDTMLFNEMCDKADKDRDRETEGEVLKEGSRRNKKNLKLLRGSERDLKLDVSAAVSYGKKAEKPLVKTPVIRVETRNRFRSLHSKPVDVEGIKSETDTLETTLKERDALSAKTPKSLSLKEREIFHDTFSFLIKLGSNDKERNCRRQMSHEETLWQNELKDLIWLELQAHHADRSPTAQDEYLCRQREAVGSLLTEIMEFRFDPTSLSDTGSLSTISGDSEIEDAVNPVLTGNSDMSLCPGCLSMYCRACTRAQAEALKQVENLLGRLEAAEALYPSSHALAVQYPMYKSQEFMGRVKALCLWYNMTKHQKLKLLILGKLLTLLNTKKRQEESADSGTSSRSSDTIDSVDARQTLVRFNLSQTEENTSPSDSNTSTSSIETSSLHRFWPSTPESGILTPTDDDKNHLDSYLMELDRHAYRKYIEDVLKIRGLRKSLQFLERLHTSVLRKVRLTLEKYDASDMDSSATEEYEGDTELKRYGAWSPESKELNLPSYRAAFVFLSRVPLDVVHEFLRMRLEQKPEQPSALSVRQLMRELREGLKIACVHRQRFEEHSLAAVAADKNTSEILFYEEIQEFDKSLKAVFELYLNYLQQWVDMVQHESFQKNFIEEEWSFIISIAGNISDGFDIASVKFCEMACTMIEQAKEFLTSRPTEIWEEATAEEDEVKLLKNQIMTAAREVQGMFVIAKDKVIRNITFIKCLRRDIQKFSNSPETAESINKLKTAVMDLRHQITSTIENVQMGVNEAEEPKLESDRLALRSRVREVLHQAYKMGFEYHKELCKLFLPEERSVLVRGLVSFALLWMDFVRSCCDRGRGLRPRWANQGLDFLMTVCEPLNTKHLTDQEFEELKTSMDRCISHVIGTATPTSPADVENLRKLPRSRTASPARPKSRTPNSSSVQKYRENLEFPDPATVSQKNNSSSLTDGVSAVTLIVPEHKLLARHQRVSLAVKKLEQKLDEDLINRQVIGHVTERRPADRVHIKSRCVTFTWQRGIKIGQGRFGKVYTVVNNITGELLAMKEVQLQPGDHRAIRRVAEELQIFEGIQHKHLVRYHGIEIHREEMLIFMEFCAEGTLESLVAGSGNGLPEPLVRKYTHQLLLAVSVLHSHGVVHRDIKTANIFLTDEENCLKLGDFGSAVKIKAHTTMPGELQGFVGTQAYMAPEVFMKTESEGHGRAADIWSVGCCVVEMSSGKRPWAEYDSNYQIMFKVGMGESPTPPRHLSVEGHEFIAKCLQHDSKLRPTAAVLLTDTFARLSDDDR</sequence>
<dbReference type="InterPro" id="IPR017441">
    <property type="entry name" value="Protein_kinase_ATP_BS"/>
</dbReference>
<keyword evidence="5" id="KW-0963">Cytoplasm</keyword>
<evidence type="ECO:0000313" key="22">
    <source>
        <dbReference type="Proteomes" id="UP000829291"/>
    </source>
</evidence>
<organism evidence="22 23">
    <name type="scientific">Neodiprion lecontei</name>
    <name type="common">Redheaded pine sawfly</name>
    <dbReference type="NCBI Taxonomy" id="441921"/>
    <lineage>
        <taxon>Eukaryota</taxon>
        <taxon>Metazoa</taxon>
        <taxon>Ecdysozoa</taxon>
        <taxon>Arthropoda</taxon>
        <taxon>Hexapoda</taxon>
        <taxon>Insecta</taxon>
        <taxon>Pterygota</taxon>
        <taxon>Neoptera</taxon>
        <taxon>Endopterygota</taxon>
        <taxon>Hymenoptera</taxon>
        <taxon>Tenthredinoidea</taxon>
        <taxon>Diprionidae</taxon>
        <taxon>Diprioninae</taxon>
        <taxon>Neodiprion</taxon>
    </lineage>
</organism>
<feature type="domain" description="Protein kinase" evidence="21">
    <location>
        <begin position="1083"/>
        <end position="1344"/>
    </location>
</feature>
<evidence type="ECO:0000256" key="15">
    <source>
        <dbReference type="ARBA" id="ARBA00048329"/>
    </source>
</evidence>
<reference evidence="23" key="1">
    <citation type="submission" date="2025-04" db="UniProtKB">
        <authorList>
            <consortium name="RefSeq"/>
        </authorList>
    </citation>
    <scope>IDENTIFICATION</scope>
    <source>
        <tissue evidence="24 25">Thorax and Abdomen</tissue>
        <tissue evidence="23">Whole body</tissue>
    </source>
</reference>
<evidence type="ECO:0000256" key="12">
    <source>
        <dbReference type="ARBA" id="ARBA00022840"/>
    </source>
</evidence>
<evidence type="ECO:0000256" key="8">
    <source>
        <dbReference type="ARBA" id="ARBA00022679"/>
    </source>
</evidence>
<dbReference type="InterPro" id="IPR008271">
    <property type="entry name" value="Ser/Thr_kinase_AS"/>
</dbReference>
<evidence type="ECO:0000256" key="19">
    <source>
        <dbReference type="PROSITE-ProRule" id="PRU10141"/>
    </source>
</evidence>
<dbReference type="InParanoid" id="A0A6J0BTQ6"/>
<comment type="catalytic activity">
    <reaction evidence="15">
        <text>L-seryl-[protein] + ATP = O-phospho-L-seryl-[protein] + ADP + H(+)</text>
        <dbReference type="Rhea" id="RHEA:17989"/>
        <dbReference type="Rhea" id="RHEA-COMP:9863"/>
        <dbReference type="Rhea" id="RHEA-COMP:11604"/>
        <dbReference type="ChEBI" id="CHEBI:15378"/>
        <dbReference type="ChEBI" id="CHEBI:29999"/>
        <dbReference type="ChEBI" id="CHEBI:30616"/>
        <dbReference type="ChEBI" id="CHEBI:83421"/>
        <dbReference type="ChEBI" id="CHEBI:456216"/>
        <dbReference type="EC" id="2.7.11.25"/>
    </reaction>
</comment>
<dbReference type="GO" id="GO:0004709">
    <property type="term" value="F:MAP kinase kinase kinase activity"/>
    <property type="evidence" value="ECO:0007669"/>
    <property type="project" value="UniProtKB-EC"/>
</dbReference>
<keyword evidence="12 19" id="KW-0067">ATP-binding</keyword>
<evidence type="ECO:0000256" key="6">
    <source>
        <dbReference type="ARBA" id="ARBA00022527"/>
    </source>
</evidence>
<comment type="subcellular location">
    <subcellularLocation>
        <location evidence="2">Cytoplasm</location>
        <location evidence="2">Perinuclear region</location>
    </subcellularLocation>
</comment>
<keyword evidence="13" id="KW-0460">Magnesium</keyword>
<dbReference type="GO" id="GO:0048471">
    <property type="term" value="C:perinuclear region of cytoplasm"/>
    <property type="evidence" value="ECO:0007669"/>
    <property type="project" value="UniProtKB-SubCell"/>
</dbReference>
<dbReference type="SUPFAM" id="SSF56112">
    <property type="entry name" value="Protein kinase-like (PK-like)"/>
    <property type="match status" value="1"/>
</dbReference>
<evidence type="ECO:0000256" key="9">
    <source>
        <dbReference type="ARBA" id="ARBA00022723"/>
    </source>
</evidence>
<keyword evidence="22" id="KW-1185">Reference proteome</keyword>
<dbReference type="FunFam" id="1.10.510.10:FF:000122">
    <property type="entry name" value="Mitogen-activated protein kinase kinase kinase 4"/>
    <property type="match status" value="1"/>
</dbReference>
<accession>A0A6J0BTQ6</accession>
<keyword evidence="6" id="KW-0723">Serine/threonine-protein kinase</keyword>
<evidence type="ECO:0000256" key="1">
    <source>
        <dbReference type="ARBA" id="ARBA00001946"/>
    </source>
</evidence>
<comment type="similarity">
    <text evidence="3">Belongs to the protein kinase superfamily. STE Ser/Thr protein kinase family. MAP kinase kinase kinase subfamily.</text>
</comment>
<dbReference type="RefSeq" id="XP_046590842.1">
    <property type="nucleotide sequence ID" value="XM_046734886.1"/>
</dbReference>
<evidence type="ECO:0000256" key="16">
    <source>
        <dbReference type="ARBA" id="ARBA00060115"/>
    </source>
</evidence>
<dbReference type="PROSITE" id="PS00107">
    <property type="entry name" value="PROTEIN_KINASE_ATP"/>
    <property type="match status" value="1"/>
</dbReference>
<feature type="region of interest" description="Disordered" evidence="20">
    <location>
        <begin position="960"/>
        <end position="995"/>
    </location>
</feature>
<evidence type="ECO:0000256" key="7">
    <source>
        <dbReference type="ARBA" id="ARBA00022553"/>
    </source>
</evidence>
<proteinExistence type="inferred from homology"/>
<dbReference type="Proteomes" id="UP000829291">
    <property type="component" value="Chromosome 3"/>
</dbReference>
<keyword evidence="9" id="KW-0479">Metal-binding</keyword>
<keyword evidence="8" id="KW-0808">Transferase</keyword>
<feature type="region of interest" description="Disordered" evidence="20">
    <location>
        <begin position="451"/>
        <end position="495"/>
    </location>
</feature>
<feature type="compositionally biased region" description="Polar residues" evidence="20">
    <location>
        <begin position="74"/>
        <end position="93"/>
    </location>
</feature>
<dbReference type="PANTHER" id="PTHR48016:SF32">
    <property type="entry name" value="MITOGEN-ACTIVATED PROTEIN KINASE KINASE KINASE 4"/>
    <property type="match status" value="1"/>
</dbReference>
<dbReference type="InterPro" id="IPR045801">
    <property type="entry name" value="MEKK4_N"/>
</dbReference>
<evidence type="ECO:0000256" key="10">
    <source>
        <dbReference type="ARBA" id="ARBA00022741"/>
    </source>
</evidence>
<dbReference type="FunCoup" id="A0A6J0BTQ6">
    <property type="interactions" value="2032"/>
</dbReference>
<feature type="binding site" evidence="19">
    <location>
        <position position="1112"/>
    </location>
    <ligand>
        <name>ATP</name>
        <dbReference type="ChEBI" id="CHEBI:30616"/>
    </ligand>
</feature>